<dbReference type="Proteomes" id="UP000504606">
    <property type="component" value="Unplaced"/>
</dbReference>
<evidence type="ECO:0000313" key="2">
    <source>
        <dbReference type="Proteomes" id="UP000504606"/>
    </source>
</evidence>
<dbReference type="OrthoDB" id="8186589at2759"/>
<gene>
    <name evidence="3" type="primary">LOC113217868</name>
</gene>
<dbReference type="GO" id="GO:0036297">
    <property type="term" value="P:interstrand cross-link repair"/>
    <property type="evidence" value="ECO:0007669"/>
    <property type="project" value="InterPro"/>
</dbReference>
<dbReference type="GO" id="GO:0003682">
    <property type="term" value="F:chromatin binding"/>
    <property type="evidence" value="ECO:0007669"/>
    <property type="project" value="TreeGrafter"/>
</dbReference>
<dbReference type="PANTHER" id="PTHR31786:SF2">
    <property type="entry name" value="FANCONI ANEMIA CORE COMPLEX-ASSOCIATED PROTEIN 24"/>
    <property type="match status" value="1"/>
</dbReference>
<organism evidence="2 3">
    <name type="scientific">Frankliniella occidentalis</name>
    <name type="common">Western flower thrips</name>
    <name type="synonym">Euthrips occidentalis</name>
    <dbReference type="NCBI Taxonomy" id="133901"/>
    <lineage>
        <taxon>Eukaryota</taxon>
        <taxon>Metazoa</taxon>
        <taxon>Ecdysozoa</taxon>
        <taxon>Arthropoda</taxon>
        <taxon>Hexapoda</taxon>
        <taxon>Insecta</taxon>
        <taxon>Pterygota</taxon>
        <taxon>Neoptera</taxon>
        <taxon>Paraneoptera</taxon>
        <taxon>Thysanoptera</taxon>
        <taxon>Terebrantia</taxon>
        <taxon>Thripoidea</taxon>
        <taxon>Thripidae</taxon>
        <taxon>Frankliniella</taxon>
    </lineage>
</organism>
<dbReference type="InterPro" id="IPR040646">
    <property type="entry name" value="PND"/>
</dbReference>
<reference evidence="3" key="1">
    <citation type="submission" date="2025-08" db="UniProtKB">
        <authorList>
            <consortium name="RefSeq"/>
        </authorList>
    </citation>
    <scope>IDENTIFICATION</scope>
    <source>
        <tissue evidence="3">Whole organism</tissue>
    </source>
</reference>
<dbReference type="GO" id="GO:0043240">
    <property type="term" value="C:Fanconi anaemia nuclear complex"/>
    <property type="evidence" value="ECO:0007669"/>
    <property type="project" value="InterPro"/>
</dbReference>
<dbReference type="PANTHER" id="PTHR31786">
    <property type="entry name" value="FANCONI ANEMIA CORE COMPLEX-ASSOCIATED PROTEIN 24"/>
    <property type="match status" value="1"/>
</dbReference>
<dbReference type="GeneID" id="113217868"/>
<dbReference type="Gene3D" id="1.10.150.20">
    <property type="entry name" value="5' to 3' exonuclease, C-terminal subdomain"/>
    <property type="match status" value="1"/>
</dbReference>
<evidence type="ECO:0000313" key="3">
    <source>
        <dbReference type="RefSeq" id="XP_026293728.1"/>
    </source>
</evidence>
<keyword evidence="2" id="KW-1185">Reference proteome</keyword>
<proteinExistence type="predicted"/>
<name>A0A6J1TK90_FRAOC</name>
<sequence length="217" mass="24404">MEISLSKPQKSAVKVPLGRILVNKRWRGSLLCKELDSADSKVAYSDGLGFVDFFPSDSCAVIYITEAELLTPKSFTERINLLAKEYHNRGVVIVDVCRSTSYQDFQDLACIELELTVYPVSQQNEIPRILRALTYAETRQTNNPFKNSVEEETGLEKQQMSLLKLIPSVGEKAALKLLKSYGHISAISKLSEERLACKIGKADAAKVYNFFRHRVVL</sequence>
<protein>
    <submittedName>
        <fullName evidence="3">Fanconi anemia core complex-associated protein 24-like</fullName>
    </submittedName>
</protein>
<dbReference type="KEGG" id="foc:113217868"/>
<dbReference type="AlphaFoldDB" id="A0A6J1TK90"/>
<dbReference type="SUPFAM" id="SSF47781">
    <property type="entry name" value="RuvA domain 2-like"/>
    <property type="match status" value="1"/>
</dbReference>
<evidence type="ECO:0000259" key="1">
    <source>
        <dbReference type="Pfam" id="PF17949"/>
    </source>
</evidence>
<dbReference type="CDD" id="cd20076">
    <property type="entry name" value="XPF_nuclease_FAAP24"/>
    <property type="match status" value="1"/>
</dbReference>
<feature type="domain" description="Fanconi anemia core complex-associated protein 24 pseudonuclease" evidence="1">
    <location>
        <begin position="13"/>
        <end position="130"/>
    </location>
</feature>
<dbReference type="InterPro" id="IPR026985">
    <property type="entry name" value="FAAP24"/>
</dbReference>
<dbReference type="RefSeq" id="XP_026293728.1">
    <property type="nucleotide sequence ID" value="XM_026437943.2"/>
</dbReference>
<accession>A0A6J1TK90</accession>
<dbReference type="Pfam" id="PF17949">
    <property type="entry name" value="PND"/>
    <property type="match status" value="1"/>
</dbReference>
<dbReference type="Gene3D" id="3.40.50.10130">
    <property type="match status" value="1"/>
</dbReference>
<dbReference type="InterPro" id="IPR010994">
    <property type="entry name" value="RuvA_2-like"/>
</dbReference>